<dbReference type="Proteomes" id="UP000199288">
    <property type="component" value="Unassembled WGS sequence"/>
</dbReference>
<evidence type="ECO:0000256" key="5">
    <source>
        <dbReference type="SAM" id="MobiDB-lite"/>
    </source>
</evidence>
<gene>
    <name evidence="7" type="ORF">SAMN02910418_00057</name>
</gene>
<accession>A0A1H3VIU9</accession>
<comment type="subcellular location">
    <subcellularLocation>
        <location evidence="1">Membrane</location>
        <topology evidence="1">Multi-pass membrane protein</topology>
    </subcellularLocation>
</comment>
<dbReference type="InterPro" id="IPR019109">
    <property type="entry name" value="MamF_MmsF"/>
</dbReference>
<evidence type="ECO:0000256" key="6">
    <source>
        <dbReference type="SAM" id="Phobius"/>
    </source>
</evidence>
<feature type="transmembrane region" description="Helical" evidence="6">
    <location>
        <begin position="82"/>
        <end position="108"/>
    </location>
</feature>
<dbReference type="Pfam" id="PF09685">
    <property type="entry name" value="MamF_MmsF"/>
    <property type="match status" value="1"/>
</dbReference>
<protein>
    <recommendedName>
        <fullName evidence="9">DUF4870 domain-containing protein</fullName>
    </recommendedName>
</protein>
<evidence type="ECO:0000256" key="2">
    <source>
        <dbReference type="ARBA" id="ARBA00022692"/>
    </source>
</evidence>
<feature type="transmembrane region" description="Helical" evidence="6">
    <location>
        <begin position="39"/>
        <end position="61"/>
    </location>
</feature>
<feature type="region of interest" description="Disordered" evidence="5">
    <location>
        <begin position="1"/>
        <end position="27"/>
    </location>
</feature>
<dbReference type="OrthoDB" id="9808930at2"/>
<evidence type="ECO:0008006" key="9">
    <source>
        <dbReference type="Google" id="ProtNLM"/>
    </source>
</evidence>
<dbReference type="EMBL" id="FNQV01000001">
    <property type="protein sequence ID" value="SDZ74032.1"/>
    <property type="molecule type" value="Genomic_DNA"/>
</dbReference>
<organism evidence="7 8">
    <name type="scientific">Bowdeniella nasicola</name>
    <dbReference type="NCBI Taxonomy" id="208480"/>
    <lineage>
        <taxon>Bacteria</taxon>
        <taxon>Bacillati</taxon>
        <taxon>Actinomycetota</taxon>
        <taxon>Actinomycetes</taxon>
        <taxon>Actinomycetales</taxon>
        <taxon>Actinomycetaceae</taxon>
        <taxon>Bowdeniella</taxon>
    </lineage>
</organism>
<evidence type="ECO:0000256" key="4">
    <source>
        <dbReference type="ARBA" id="ARBA00023136"/>
    </source>
</evidence>
<keyword evidence="8" id="KW-1185">Reference proteome</keyword>
<sequence length="141" mass="15479">MSSYQVPQGYGSYDGSRGEPGPGSEQDKTLGMLTNLSPLIAMVITVNFASLIAPWVMWLLYKEKSPFVRRCAAHTFNFDLSMWVVAIIGWAMILSIILSPIGIVLVGLSGLAQIILHIVGALQANKGLVYNYPMQFFKVLN</sequence>
<keyword evidence="4 6" id="KW-0472">Membrane</keyword>
<name>A0A1H3VIU9_9ACTO</name>
<reference evidence="8" key="1">
    <citation type="submission" date="2016-10" db="EMBL/GenBank/DDBJ databases">
        <authorList>
            <person name="Varghese N."/>
            <person name="Submissions S."/>
        </authorList>
    </citation>
    <scope>NUCLEOTIDE SEQUENCE [LARGE SCALE GENOMIC DNA]</scope>
    <source>
        <strain evidence="8">KPR-1</strain>
    </source>
</reference>
<proteinExistence type="predicted"/>
<evidence type="ECO:0000256" key="3">
    <source>
        <dbReference type="ARBA" id="ARBA00022989"/>
    </source>
</evidence>
<evidence type="ECO:0000313" key="8">
    <source>
        <dbReference type="Proteomes" id="UP000199288"/>
    </source>
</evidence>
<keyword evidence="3 6" id="KW-1133">Transmembrane helix</keyword>
<evidence type="ECO:0000256" key="1">
    <source>
        <dbReference type="ARBA" id="ARBA00004141"/>
    </source>
</evidence>
<dbReference type="RefSeq" id="WP_092560833.1">
    <property type="nucleotide sequence ID" value="NZ_FNQV01000001.1"/>
</dbReference>
<dbReference type="AlphaFoldDB" id="A0A1H3VIU9"/>
<evidence type="ECO:0000313" key="7">
    <source>
        <dbReference type="EMBL" id="SDZ74032.1"/>
    </source>
</evidence>
<keyword evidence="2 6" id="KW-0812">Transmembrane</keyword>